<sequence>MENVKITIIGAGVVGLACAAELSKIFTDIVVIEKNDSFGRETSSRNSEVVHAGIYYPPSSLKARLCIEGKELLYAYCQKHHIGCKKLGKLIVAINPADVKQLEELYRNGLKNGVSDLKILSPEEIKTMEPLVNAVAAIYSPSTGIIDSHNLMKSLEAEAKSKETMFAYNSELVGVEKQPSGFKIAIRSSNNDIFSFISQFLINAAGLSSDKVARLAGAKNKEYALKYCKGDYFRVSRDKAKHLSHLVYPAIDKESVSLGVHAILDLAGGLRLGPDAEYVDKIDYVVDESKKKSFYRQCRPMLPFIKLEDLSADMSGTRAKLQGPGEGFRDFIIKEETKEGLPGLINLIGIESPGLTSSLAIARKVKTIVA</sequence>
<keyword evidence="4" id="KW-0560">Oxidoreductase</keyword>
<evidence type="ECO:0000259" key="6">
    <source>
        <dbReference type="Pfam" id="PF01266"/>
    </source>
</evidence>
<dbReference type="STRING" id="1798473.A3G50_02055"/>
<dbReference type="Gene3D" id="3.50.50.60">
    <property type="entry name" value="FAD/NAD(P)-binding domain"/>
    <property type="match status" value="1"/>
</dbReference>
<name>A0A1F6C1Z7_9BACT</name>
<keyword evidence="2" id="KW-0285">Flavoprotein</keyword>
<gene>
    <name evidence="7" type="ORF">A3G50_02055</name>
</gene>
<dbReference type="PANTHER" id="PTHR43104">
    <property type="entry name" value="L-2-HYDROXYGLUTARATE DEHYDROGENASE, MITOCHONDRIAL"/>
    <property type="match status" value="1"/>
</dbReference>
<comment type="similarity">
    <text evidence="5">Belongs to the L2HGDH family.</text>
</comment>
<dbReference type="GO" id="GO:0047545">
    <property type="term" value="F:(S)-2-hydroxyglutarate dehydrogenase activity"/>
    <property type="evidence" value="ECO:0007669"/>
    <property type="project" value="TreeGrafter"/>
</dbReference>
<dbReference type="AlphaFoldDB" id="A0A1F6C1Z7"/>
<accession>A0A1F6C1Z7</accession>
<dbReference type="Gene3D" id="3.30.9.10">
    <property type="entry name" value="D-Amino Acid Oxidase, subunit A, domain 2"/>
    <property type="match status" value="1"/>
</dbReference>
<dbReference type="InterPro" id="IPR036188">
    <property type="entry name" value="FAD/NAD-bd_sf"/>
</dbReference>
<keyword evidence="3" id="KW-0274">FAD</keyword>
<dbReference type="EMBL" id="MFKM01000020">
    <property type="protein sequence ID" value="OGG43190.1"/>
    <property type="molecule type" value="Genomic_DNA"/>
</dbReference>
<evidence type="ECO:0000256" key="2">
    <source>
        <dbReference type="ARBA" id="ARBA00022630"/>
    </source>
</evidence>
<evidence type="ECO:0000256" key="1">
    <source>
        <dbReference type="ARBA" id="ARBA00001974"/>
    </source>
</evidence>
<feature type="domain" description="FAD dependent oxidoreductase" evidence="6">
    <location>
        <begin position="6"/>
        <end position="364"/>
    </location>
</feature>
<dbReference type="PROSITE" id="PS51257">
    <property type="entry name" value="PROKAR_LIPOPROTEIN"/>
    <property type="match status" value="1"/>
</dbReference>
<proteinExistence type="inferred from homology"/>
<evidence type="ECO:0000256" key="5">
    <source>
        <dbReference type="ARBA" id="ARBA00037941"/>
    </source>
</evidence>
<dbReference type="PANTHER" id="PTHR43104:SF4">
    <property type="entry name" value="L-2-HYDROXYGLUTARATE DEHYDROGENASE, MITOCHONDRIAL"/>
    <property type="match status" value="1"/>
</dbReference>
<comment type="caution">
    <text evidence="7">The sequence shown here is derived from an EMBL/GenBank/DDBJ whole genome shotgun (WGS) entry which is preliminary data.</text>
</comment>
<comment type="cofactor">
    <cofactor evidence="1">
        <name>FAD</name>
        <dbReference type="ChEBI" id="CHEBI:57692"/>
    </cofactor>
</comment>
<evidence type="ECO:0000256" key="3">
    <source>
        <dbReference type="ARBA" id="ARBA00022827"/>
    </source>
</evidence>
<dbReference type="Pfam" id="PF01266">
    <property type="entry name" value="DAO"/>
    <property type="match status" value="1"/>
</dbReference>
<protein>
    <recommendedName>
        <fullName evidence="6">FAD dependent oxidoreductase domain-containing protein</fullName>
    </recommendedName>
</protein>
<dbReference type="SUPFAM" id="SSF51905">
    <property type="entry name" value="FAD/NAD(P)-binding domain"/>
    <property type="match status" value="1"/>
</dbReference>
<evidence type="ECO:0000313" key="7">
    <source>
        <dbReference type="EMBL" id="OGG43190.1"/>
    </source>
</evidence>
<organism evidence="7 8">
    <name type="scientific">Candidatus Jorgensenbacteria bacterium RIFCSPLOWO2_12_FULL_42_11</name>
    <dbReference type="NCBI Taxonomy" id="1798473"/>
    <lineage>
        <taxon>Bacteria</taxon>
        <taxon>Candidatus Joergenseniibacteriota</taxon>
    </lineage>
</organism>
<dbReference type="InterPro" id="IPR006076">
    <property type="entry name" value="FAD-dep_OxRdtase"/>
</dbReference>
<dbReference type="Proteomes" id="UP000176633">
    <property type="component" value="Unassembled WGS sequence"/>
</dbReference>
<evidence type="ECO:0000313" key="8">
    <source>
        <dbReference type="Proteomes" id="UP000176633"/>
    </source>
</evidence>
<evidence type="ECO:0000256" key="4">
    <source>
        <dbReference type="ARBA" id="ARBA00023002"/>
    </source>
</evidence>
<reference evidence="7 8" key="1">
    <citation type="journal article" date="2016" name="Nat. Commun.">
        <title>Thousands of microbial genomes shed light on interconnected biogeochemical processes in an aquifer system.</title>
        <authorList>
            <person name="Anantharaman K."/>
            <person name="Brown C.T."/>
            <person name="Hug L.A."/>
            <person name="Sharon I."/>
            <person name="Castelle C.J."/>
            <person name="Probst A.J."/>
            <person name="Thomas B.C."/>
            <person name="Singh A."/>
            <person name="Wilkins M.J."/>
            <person name="Karaoz U."/>
            <person name="Brodie E.L."/>
            <person name="Williams K.H."/>
            <person name="Hubbard S.S."/>
            <person name="Banfield J.F."/>
        </authorList>
    </citation>
    <scope>NUCLEOTIDE SEQUENCE [LARGE SCALE GENOMIC DNA]</scope>
</reference>